<gene>
    <name evidence="1" type="ORF">E2562_034055</name>
</gene>
<dbReference type="AlphaFoldDB" id="A0A6G1DQL5"/>
<protein>
    <submittedName>
        <fullName evidence="1">Uncharacterized protein</fullName>
    </submittedName>
</protein>
<proteinExistence type="predicted"/>
<keyword evidence="2" id="KW-1185">Reference proteome</keyword>
<dbReference type="Proteomes" id="UP000479710">
    <property type="component" value="Unassembled WGS sequence"/>
</dbReference>
<comment type="caution">
    <text evidence="1">The sequence shown here is derived from an EMBL/GenBank/DDBJ whole genome shotgun (WGS) entry which is preliminary data.</text>
</comment>
<organism evidence="1 2">
    <name type="scientific">Oryza meyeriana var. granulata</name>
    <dbReference type="NCBI Taxonomy" id="110450"/>
    <lineage>
        <taxon>Eukaryota</taxon>
        <taxon>Viridiplantae</taxon>
        <taxon>Streptophyta</taxon>
        <taxon>Embryophyta</taxon>
        <taxon>Tracheophyta</taxon>
        <taxon>Spermatophyta</taxon>
        <taxon>Magnoliopsida</taxon>
        <taxon>Liliopsida</taxon>
        <taxon>Poales</taxon>
        <taxon>Poaceae</taxon>
        <taxon>BOP clade</taxon>
        <taxon>Oryzoideae</taxon>
        <taxon>Oryzeae</taxon>
        <taxon>Oryzinae</taxon>
        <taxon>Oryza</taxon>
        <taxon>Oryza meyeriana</taxon>
    </lineage>
</organism>
<dbReference type="EMBL" id="SPHZ02000006">
    <property type="protein sequence ID" value="KAF0915135.1"/>
    <property type="molecule type" value="Genomic_DNA"/>
</dbReference>
<evidence type="ECO:0000313" key="2">
    <source>
        <dbReference type="Proteomes" id="UP000479710"/>
    </source>
</evidence>
<sequence>MDGLQKKARAVELLRWQGRPLTPRWSEGRARCRRELQTDGSMAAAASVCIVMMAGAGGKQQVEAARTTTVTGRGRGWHVLAVAASDPRAVAVHGLARHPCVVRTGGHRTSRRWRVSGSWRGAGGGMLMLWHGWRDSRPRRDKTRRAT</sequence>
<reference evidence="1 2" key="1">
    <citation type="submission" date="2019-11" db="EMBL/GenBank/DDBJ databases">
        <title>Whole genome sequence of Oryza granulata.</title>
        <authorList>
            <person name="Li W."/>
        </authorList>
    </citation>
    <scope>NUCLEOTIDE SEQUENCE [LARGE SCALE GENOMIC DNA]</scope>
    <source>
        <strain evidence="2">cv. Menghai</strain>
        <tissue evidence="1">Leaf</tissue>
    </source>
</reference>
<evidence type="ECO:0000313" key="1">
    <source>
        <dbReference type="EMBL" id="KAF0915135.1"/>
    </source>
</evidence>
<accession>A0A6G1DQL5</accession>
<name>A0A6G1DQL5_9ORYZ</name>